<dbReference type="Proteomes" id="UP000887577">
    <property type="component" value="Unplaced"/>
</dbReference>
<organism evidence="2 3">
    <name type="scientific">Panagrolaimus superbus</name>
    <dbReference type="NCBI Taxonomy" id="310955"/>
    <lineage>
        <taxon>Eukaryota</taxon>
        <taxon>Metazoa</taxon>
        <taxon>Ecdysozoa</taxon>
        <taxon>Nematoda</taxon>
        <taxon>Chromadorea</taxon>
        <taxon>Rhabditida</taxon>
        <taxon>Tylenchina</taxon>
        <taxon>Panagrolaimomorpha</taxon>
        <taxon>Panagrolaimoidea</taxon>
        <taxon>Panagrolaimidae</taxon>
        <taxon>Panagrolaimus</taxon>
    </lineage>
</organism>
<reference evidence="3" key="1">
    <citation type="submission" date="2022-11" db="UniProtKB">
        <authorList>
            <consortium name="WormBaseParasite"/>
        </authorList>
    </citation>
    <scope>IDENTIFICATION</scope>
</reference>
<proteinExistence type="predicted"/>
<evidence type="ECO:0000256" key="1">
    <source>
        <dbReference type="SAM" id="MobiDB-lite"/>
    </source>
</evidence>
<dbReference type="AlphaFoldDB" id="A0A914YF96"/>
<name>A0A914YF96_9BILA</name>
<feature type="region of interest" description="Disordered" evidence="1">
    <location>
        <begin position="1"/>
        <end position="41"/>
    </location>
</feature>
<keyword evidence="2" id="KW-1185">Reference proteome</keyword>
<evidence type="ECO:0000313" key="3">
    <source>
        <dbReference type="WBParaSite" id="PSU_v2.g17991.t1"/>
    </source>
</evidence>
<dbReference type="WBParaSite" id="PSU_v2.g17991.t1">
    <property type="protein sequence ID" value="PSU_v2.g17991.t1"/>
    <property type="gene ID" value="PSU_v2.g17991"/>
</dbReference>
<sequence>METKEPSQRILHINNKRKASSTFSQSEDGEKRGRPINSFNVPDIFYDPNEKQIAALEDENRYLRVQMNALQNRVNRVEKIIEDILAGRSITQMQNTGDVGKYVEITPPETIPRIPSTSVSLPKSLSNIEDAPSWTWISEATARDIYFENHETTIFVRQIFKAIFTKIHAFQLQLPLDIKSEYEKICQYILRPPTEAQAYKIRKIIATEIHYQREKLRTRITHLQTPAIAMSESTFPLKQIGNIWVPVNKDVPFERLPGTNVQAWPILINHGQRVDTMFAQRRKTTKERSQWQYFIITKDGVMIYCSKE</sequence>
<evidence type="ECO:0000313" key="2">
    <source>
        <dbReference type="Proteomes" id="UP000887577"/>
    </source>
</evidence>
<protein>
    <submittedName>
        <fullName evidence="3">Uncharacterized protein</fullName>
    </submittedName>
</protein>
<accession>A0A914YF96</accession>